<sequence>MDANKKFDLVNPQCPNESKILVDILNNQPLRTCVATSVSVLWIYMAQFWHTLKVDQSKFKFVLDTKELTMTVADFRYIFRLPQATDNNHAGFVDASIFSQMVPFYRNALGFSLTLKSPSNFMSKGLPQPWQTLFHDNYHRVKNDDLVKNIFNSRKNKKATGLNIPTWKLIEEIKLTAHYQMITSAPRLPNPEVTKGESSDQRKSTVIRLRVPPKRQDPETSIPTAVEIDNVERVKERMVDEELEQLLEETENVAKKDADMVIINAREEEESAGDEFELRKRNNGKGLEEIRDSPSPTPIRSIRTHIAPLPTDKDTL</sequence>
<evidence type="ECO:0000313" key="3">
    <source>
        <dbReference type="Proteomes" id="UP001151760"/>
    </source>
</evidence>
<accession>A0ABQ4XZA6</accession>
<dbReference type="EMBL" id="BQNB010009944">
    <property type="protein sequence ID" value="GJS70586.1"/>
    <property type="molecule type" value="Genomic_DNA"/>
</dbReference>
<comment type="caution">
    <text evidence="2">The sequence shown here is derived from an EMBL/GenBank/DDBJ whole genome shotgun (WGS) entry which is preliminary data.</text>
</comment>
<feature type="region of interest" description="Disordered" evidence="1">
    <location>
        <begin position="268"/>
        <end position="316"/>
    </location>
</feature>
<evidence type="ECO:0000256" key="1">
    <source>
        <dbReference type="SAM" id="MobiDB-lite"/>
    </source>
</evidence>
<reference evidence="2" key="2">
    <citation type="submission" date="2022-01" db="EMBL/GenBank/DDBJ databases">
        <authorList>
            <person name="Yamashiro T."/>
            <person name="Shiraishi A."/>
            <person name="Satake H."/>
            <person name="Nakayama K."/>
        </authorList>
    </citation>
    <scope>NUCLEOTIDE SEQUENCE</scope>
</reference>
<evidence type="ECO:0000313" key="2">
    <source>
        <dbReference type="EMBL" id="GJS70586.1"/>
    </source>
</evidence>
<protein>
    <submittedName>
        <fullName evidence="2">Uncharacterized protein</fullName>
    </submittedName>
</protein>
<keyword evidence="3" id="KW-1185">Reference proteome</keyword>
<dbReference type="Proteomes" id="UP001151760">
    <property type="component" value="Unassembled WGS sequence"/>
</dbReference>
<organism evidence="2 3">
    <name type="scientific">Tanacetum coccineum</name>
    <dbReference type="NCBI Taxonomy" id="301880"/>
    <lineage>
        <taxon>Eukaryota</taxon>
        <taxon>Viridiplantae</taxon>
        <taxon>Streptophyta</taxon>
        <taxon>Embryophyta</taxon>
        <taxon>Tracheophyta</taxon>
        <taxon>Spermatophyta</taxon>
        <taxon>Magnoliopsida</taxon>
        <taxon>eudicotyledons</taxon>
        <taxon>Gunneridae</taxon>
        <taxon>Pentapetalae</taxon>
        <taxon>asterids</taxon>
        <taxon>campanulids</taxon>
        <taxon>Asterales</taxon>
        <taxon>Asteraceae</taxon>
        <taxon>Asteroideae</taxon>
        <taxon>Anthemideae</taxon>
        <taxon>Anthemidinae</taxon>
        <taxon>Tanacetum</taxon>
    </lineage>
</organism>
<gene>
    <name evidence="2" type="ORF">Tco_0703427</name>
</gene>
<name>A0ABQ4XZA6_9ASTR</name>
<reference evidence="2" key="1">
    <citation type="journal article" date="2022" name="Int. J. Mol. Sci.">
        <title>Draft Genome of Tanacetum Coccineum: Genomic Comparison of Closely Related Tanacetum-Family Plants.</title>
        <authorList>
            <person name="Yamashiro T."/>
            <person name="Shiraishi A."/>
            <person name="Nakayama K."/>
            <person name="Satake H."/>
        </authorList>
    </citation>
    <scope>NUCLEOTIDE SEQUENCE</scope>
</reference>
<feature type="compositionally biased region" description="Basic and acidic residues" evidence="1">
    <location>
        <begin position="276"/>
        <end position="292"/>
    </location>
</feature>
<proteinExistence type="predicted"/>